<sequence>MAYMVLKRLVILLGLIVLLLVGGVVYKILPMTGDPGDPSVITSFSECANAGYPIMESYPRQCRTPGGKTFIEEIETKNDKSNLIRVSNPKPNQEITSPLIITGEARGTWYFEASFPIVLVDWDGLIIAEGHAEAQSEWMTEEFVPFKATVTFKAPTYKNYGTLILQKDNPSGLPEHDDAIEIPVLFRDTPKEPVEEIVETGRERGGCMVTGCSGQVCADGDVITTCEYKAEYACYENAVCERQADDQCGWTLTAAVGRCLQELSSP</sequence>
<gene>
    <name evidence="2" type="ORF">A3J54_01690</name>
</gene>
<evidence type="ECO:0000313" key="2">
    <source>
        <dbReference type="EMBL" id="OGZ46688.1"/>
    </source>
</evidence>
<reference evidence="2 3" key="1">
    <citation type="journal article" date="2016" name="Nat. Commun.">
        <title>Thousands of microbial genomes shed light on interconnected biogeochemical processes in an aquifer system.</title>
        <authorList>
            <person name="Anantharaman K."/>
            <person name="Brown C.T."/>
            <person name="Hug L.A."/>
            <person name="Sharon I."/>
            <person name="Castelle C.J."/>
            <person name="Probst A.J."/>
            <person name="Thomas B.C."/>
            <person name="Singh A."/>
            <person name="Wilkins M.J."/>
            <person name="Karaoz U."/>
            <person name="Brodie E.L."/>
            <person name="Williams K.H."/>
            <person name="Hubbard S.S."/>
            <person name="Banfield J.F."/>
        </authorList>
    </citation>
    <scope>NUCLEOTIDE SEQUENCE [LARGE SCALE GENOMIC DNA]</scope>
</reference>
<dbReference type="Proteomes" id="UP000176576">
    <property type="component" value="Unassembled WGS sequence"/>
</dbReference>
<evidence type="ECO:0000313" key="3">
    <source>
        <dbReference type="Proteomes" id="UP000176576"/>
    </source>
</evidence>
<dbReference type="STRING" id="1802117.A3J54_01690"/>
<dbReference type="Pfam" id="PF10648">
    <property type="entry name" value="Gmad2"/>
    <property type="match status" value="1"/>
</dbReference>
<dbReference type="AlphaFoldDB" id="A0A1G2G9W0"/>
<feature type="domain" description="Bacterial spore germination immunoglobulin-like" evidence="1">
    <location>
        <begin position="84"/>
        <end position="171"/>
    </location>
</feature>
<proteinExistence type="predicted"/>
<dbReference type="EMBL" id="MHNN01000006">
    <property type="protein sequence ID" value="OGZ46688.1"/>
    <property type="molecule type" value="Genomic_DNA"/>
</dbReference>
<comment type="caution">
    <text evidence="2">The sequence shown here is derived from an EMBL/GenBank/DDBJ whole genome shotgun (WGS) entry which is preliminary data.</text>
</comment>
<accession>A0A1G2G9W0</accession>
<dbReference type="InterPro" id="IPR018911">
    <property type="entry name" value="Gmad2_Ig-like_dom"/>
</dbReference>
<organism evidence="2 3">
    <name type="scientific">Candidatus Ryanbacteria bacterium RIFCSPHIGHO2_02_FULL_45_13b</name>
    <dbReference type="NCBI Taxonomy" id="1802117"/>
    <lineage>
        <taxon>Bacteria</taxon>
        <taxon>Candidatus Ryaniibacteriota</taxon>
    </lineage>
</organism>
<evidence type="ECO:0000259" key="1">
    <source>
        <dbReference type="Pfam" id="PF10648"/>
    </source>
</evidence>
<protein>
    <recommendedName>
        <fullName evidence="1">Bacterial spore germination immunoglobulin-like domain-containing protein</fullName>
    </recommendedName>
</protein>
<name>A0A1G2G9W0_9BACT</name>